<dbReference type="AlphaFoldDB" id="A0A5P2GC35"/>
<dbReference type="GO" id="GO:0008936">
    <property type="term" value="F:nicotinamidase activity"/>
    <property type="evidence" value="ECO:0007669"/>
    <property type="project" value="UniProtKB-EC"/>
</dbReference>
<feature type="domain" description="Isochorismatase-like" evidence="9">
    <location>
        <begin position="3"/>
        <end position="185"/>
    </location>
</feature>
<evidence type="ECO:0000256" key="2">
    <source>
        <dbReference type="ARBA" id="ARBA00022642"/>
    </source>
</evidence>
<proteinExistence type="inferred from homology"/>
<dbReference type="CDD" id="cd01011">
    <property type="entry name" value="nicotinamidase"/>
    <property type="match status" value="1"/>
</dbReference>
<dbReference type="Gene3D" id="3.40.50.850">
    <property type="entry name" value="Isochorismatase-like"/>
    <property type="match status" value="1"/>
</dbReference>
<dbReference type="InterPro" id="IPR052347">
    <property type="entry name" value="Isochorismatase_Nicotinamidase"/>
</dbReference>
<keyword evidence="2" id="KW-0662">Pyridine nucleotide biosynthesis</keyword>
<dbReference type="KEGG" id="arac:E0W69_019660"/>
<dbReference type="Proteomes" id="UP000292424">
    <property type="component" value="Chromosome"/>
</dbReference>
<sequence length="197" mass="21832">MSSALIIIDMQNDFLPGGSLAVPEGDQIIPIINAFSNDYSLVVATQDWHPKNHHSFASNHPGKQVFDTIELNALPQTLWPDHCVQGSVGAEISTQIKQENIAAIFRKGMHPEIDSYSAFFDNAHQSNTGLHGYLKDKNISEIFLCGLAADFCVYYTAIDSIQLGYKVTIFDNAVKAINNQIYSTLKIELKNQGVLFK</sequence>
<evidence type="ECO:0000313" key="10">
    <source>
        <dbReference type="EMBL" id="QES90773.1"/>
    </source>
</evidence>
<evidence type="ECO:0000313" key="11">
    <source>
        <dbReference type="Proteomes" id="UP000292424"/>
    </source>
</evidence>
<comment type="pathway">
    <text evidence="5">Cofactor biosynthesis; nicotinate biosynthesis; nicotinate from nicotinamide: step 1/1.</text>
</comment>
<evidence type="ECO:0000259" key="9">
    <source>
        <dbReference type="Pfam" id="PF00857"/>
    </source>
</evidence>
<organism evidence="10 11">
    <name type="scientific">Rhizosphaericola mali</name>
    <dbReference type="NCBI Taxonomy" id="2545455"/>
    <lineage>
        <taxon>Bacteria</taxon>
        <taxon>Pseudomonadati</taxon>
        <taxon>Bacteroidota</taxon>
        <taxon>Chitinophagia</taxon>
        <taxon>Chitinophagales</taxon>
        <taxon>Chitinophagaceae</taxon>
        <taxon>Rhizosphaericola</taxon>
    </lineage>
</organism>
<dbReference type="EC" id="3.5.1.19" evidence="6"/>
<keyword evidence="11" id="KW-1185">Reference proteome</keyword>
<dbReference type="PANTHER" id="PTHR11080:SF2">
    <property type="entry name" value="LD05707P"/>
    <property type="match status" value="1"/>
</dbReference>
<comment type="similarity">
    <text evidence="1">Belongs to the isochorismatase family.</text>
</comment>
<dbReference type="InterPro" id="IPR000868">
    <property type="entry name" value="Isochorismatase-like_dom"/>
</dbReference>
<dbReference type="GO" id="GO:0046872">
    <property type="term" value="F:metal ion binding"/>
    <property type="evidence" value="ECO:0007669"/>
    <property type="project" value="UniProtKB-KW"/>
</dbReference>
<dbReference type="RefSeq" id="WP_131331757.1">
    <property type="nucleotide sequence ID" value="NZ_CP044016.1"/>
</dbReference>
<evidence type="ECO:0000256" key="5">
    <source>
        <dbReference type="ARBA" id="ARBA00037900"/>
    </source>
</evidence>
<evidence type="ECO:0000256" key="7">
    <source>
        <dbReference type="ARBA" id="ARBA00043224"/>
    </source>
</evidence>
<evidence type="ECO:0000256" key="1">
    <source>
        <dbReference type="ARBA" id="ARBA00006336"/>
    </source>
</evidence>
<evidence type="ECO:0000256" key="6">
    <source>
        <dbReference type="ARBA" id="ARBA00039017"/>
    </source>
</evidence>
<dbReference type="NCBIfam" id="NF008623">
    <property type="entry name" value="PRK11609.1"/>
    <property type="match status" value="1"/>
</dbReference>
<gene>
    <name evidence="10" type="primary">pncA</name>
    <name evidence="10" type="ORF">E0W69_019660</name>
</gene>
<accession>A0A5P2GC35</accession>
<protein>
    <recommendedName>
        <fullName evidence="8">Nicotinamidase</fullName>
        <ecNumber evidence="6">3.5.1.19</ecNumber>
    </recommendedName>
    <alternativeName>
        <fullName evidence="7">Nicotinamide deamidase</fullName>
    </alternativeName>
</protein>
<evidence type="ECO:0000256" key="3">
    <source>
        <dbReference type="ARBA" id="ARBA00022723"/>
    </source>
</evidence>
<evidence type="ECO:0000256" key="8">
    <source>
        <dbReference type="ARBA" id="ARBA00072277"/>
    </source>
</evidence>
<name>A0A5P2GC35_9BACT</name>
<dbReference type="SUPFAM" id="SSF52499">
    <property type="entry name" value="Isochorismatase-like hydrolases"/>
    <property type="match status" value="1"/>
</dbReference>
<dbReference type="InterPro" id="IPR036380">
    <property type="entry name" value="Isochorismatase-like_sf"/>
</dbReference>
<reference evidence="10 11" key="1">
    <citation type="submission" date="2019-09" db="EMBL/GenBank/DDBJ databases">
        <title>Complete genome sequence of Arachidicoccus sp. B3-10 isolated from apple orchard soil.</title>
        <authorList>
            <person name="Kim H.S."/>
            <person name="Han K.-I."/>
            <person name="Suh M.K."/>
            <person name="Lee K.C."/>
            <person name="Eom M.K."/>
            <person name="Kim J.-S."/>
            <person name="Kang S.W."/>
            <person name="Sin Y."/>
            <person name="Lee J.-S."/>
        </authorList>
    </citation>
    <scope>NUCLEOTIDE SEQUENCE [LARGE SCALE GENOMIC DNA]</scope>
    <source>
        <strain evidence="10 11">B3-10</strain>
    </source>
</reference>
<dbReference type="PANTHER" id="PTHR11080">
    <property type="entry name" value="PYRAZINAMIDASE/NICOTINAMIDASE"/>
    <property type="match status" value="1"/>
</dbReference>
<dbReference type="GO" id="GO:0019363">
    <property type="term" value="P:pyridine nucleotide biosynthetic process"/>
    <property type="evidence" value="ECO:0007669"/>
    <property type="project" value="UniProtKB-KW"/>
</dbReference>
<dbReference type="EMBL" id="CP044016">
    <property type="protein sequence ID" value="QES90773.1"/>
    <property type="molecule type" value="Genomic_DNA"/>
</dbReference>
<dbReference type="OrthoDB" id="9791276at2"/>
<dbReference type="FunFam" id="3.40.50.850:FF:000006">
    <property type="entry name" value="Bifunctional pyrazinamidase/nicotinamidase"/>
    <property type="match status" value="1"/>
</dbReference>
<keyword evidence="4 10" id="KW-0378">Hydrolase</keyword>
<keyword evidence="3" id="KW-0479">Metal-binding</keyword>
<dbReference type="Pfam" id="PF00857">
    <property type="entry name" value="Isochorismatase"/>
    <property type="match status" value="1"/>
</dbReference>
<evidence type="ECO:0000256" key="4">
    <source>
        <dbReference type="ARBA" id="ARBA00022801"/>
    </source>
</evidence>